<dbReference type="Proteomes" id="UP000249293">
    <property type="component" value="Chromosome 4"/>
</dbReference>
<feature type="compositionally biased region" description="Basic and acidic residues" evidence="1">
    <location>
        <begin position="289"/>
        <end position="299"/>
    </location>
</feature>
<reference evidence="5" key="1">
    <citation type="journal article" date="2014" name="Microb. Cell Fact.">
        <title>Exploiting Issatchenkia orientalis SD108 for succinic acid production.</title>
        <authorList>
            <person name="Xiao H."/>
            <person name="Shao Z."/>
            <person name="Jiang Y."/>
            <person name="Dole S."/>
            <person name="Zhao H."/>
        </authorList>
    </citation>
    <scope>NUCLEOTIDE SEQUENCE [LARGE SCALE GENOMIC DNA]</scope>
    <source>
        <strain evidence="5">SD108</strain>
    </source>
</reference>
<gene>
    <name evidence="3" type="ORF">C5L36_0D04840</name>
    <name evidence="4" type="ORF">JL09_g5053</name>
</gene>
<sequence>MGFVSSFVEGIAQDYALDTATDKWNEFAEKKFQTKDPYTYETPEGKSKKLKLPENATKEEQKMWKWVQRRAWVDDKCFMGCYPVDCGIGLGPILVILPAIGPFLMYAVHARMVHKAASFYKLDAKTFSKLQANILFDLIISFPPVIGSFFTWMTGCSTRNAAIIHTEVTKRLMNRKNSKIADSSGNLEKKTPPSSKGQLNPQNPHGEQRKLNPYPEITRQVPSQTKRENLTKHTPSQSKPFSNPATRSSERPLPRAPKAGSTPNNVDSPYSQQSPQPPAKFPAQYTYTDRYRQSNDVRKPPPVRRPPFENKEQLPPPVPDRDIPDELYYPVKARPLNEVEHNPHEFYPVEYEQDVNIQGQYPIYSNRKFV</sequence>
<dbReference type="InterPro" id="IPR025187">
    <property type="entry name" value="DUF4112"/>
</dbReference>
<evidence type="ECO:0000256" key="1">
    <source>
        <dbReference type="SAM" id="MobiDB-lite"/>
    </source>
</evidence>
<reference evidence="3 6" key="3">
    <citation type="submission" date="2018-06" db="EMBL/GenBank/DDBJ databases">
        <title>Population genomics shows no distinction between pathogenic Candida krusei and environmental Pichia kudriavzevii: One species, four names.</title>
        <authorList>
            <person name="Douglass A.P."/>
            <person name="Offei B."/>
            <person name="Braun-Galleani S."/>
            <person name="Coughlan A.Y."/>
            <person name="Martos A."/>
            <person name="Ortiz-Merino R.A."/>
            <person name="Byrne K.P."/>
            <person name="Wolfe K.H."/>
        </authorList>
    </citation>
    <scope>NUCLEOTIDE SEQUENCE [LARGE SCALE GENOMIC DNA]</scope>
    <source>
        <strain evidence="3 6">CBS573</strain>
    </source>
</reference>
<protein>
    <submittedName>
        <fullName evidence="4">Uncharacterized protein</fullName>
    </submittedName>
</protein>
<feature type="compositionally biased region" description="Polar residues" evidence="1">
    <location>
        <begin position="232"/>
        <end position="247"/>
    </location>
</feature>
<feature type="transmembrane region" description="Helical" evidence="2">
    <location>
        <begin position="130"/>
        <end position="153"/>
    </location>
</feature>
<dbReference type="PANTHER" id="PTHR35519">
    <property type="entry name" value="MEMBRANE PROTEINS"/>
    <property type="match status" value="1"/>
</dbReference>
<dbReference type="Proteomes" id="UP000029867">
    <property type="component" value="Unassembled WGS sequence"/>
</dbReference>
<dbReference type="Pfam" id="PF13430">
    <property type="entry name" value="DUF4112"/>
    <property type="match status" value="1"/>
</dbReference>
<dbReference type="PANTHER" id="PTHR35519:SF1">
    <property type="entry name" value="YALI0C06193P"/>
    <property type="match status" value="1"/>
</dbReference>
<dbReference type="VEuPathDB" id="FungiDB:C5L36_0D04840"/>
<dbReference type="EMBL" id="JQFK01000333">
    <property type="protein sequence ID" value="KGK35797.1"/>
    <property type="molecule type" value="Genomic_DNA"/>
</dbReference>
<evidence type="ECO:0000313" key="3">
    <source>
        <dbReference type="EMBL" id="AWU77757.1"/>
    </source>
</evidence>
<dbReference type="KEGG" id="pkz:C5L36_0D04840"/>
<evidence type="ECO:0000313" key="4">
    <source>
        <dbReference type="EMBL" id="KGK35797.1"/>
    </source>
</evidence>
<feature type="compositionally biased region" description="Polar residues" evidence="1">
    <location>
        <begin position="180"/>
        <end position="205"/>
    </location>
</feature>
<dbReference type="OrthoDB" id="2103474at2759"/>
<proteinExistence type="predicted"/>
<evidence type="ECO:0000256" key="2">
    <source>
        <dbReference type="SAM" id="Phobius"/>
    </source>
</evidence>
<keyword evidence="2" id="KW-1133">Transmembrane helix</keyword>
<feature type="transmembrane region" description="Helical" evidence="2">
    <location>
        <begin position="88"/>
        <end position="109"/>
    </location>
</feature>
<dbReference type="RefSeq" id="XP_029323234.1">
    <property type="nucleotide sequence ID" value="XM_029467374.1"/>
</dbReference>
<feature type="region of interest" description="Disordered" evidence="1">
    <location>
        <begin position="175"/>
        <end position="324"/>
    </location>
</feature>
<evidence type="ECO:0000313" key="6">
    <source>
        <dbReference type="Proteomes" id="UP000249293"/>
    </source>
</evidence>
<dbReference type="HOGENOM" id="CLU_748148_0_0_1"/>
<organism evidence="4 5">
    <name type="scientific">Pichia kudriavzevii</name>
    <name type="common">Yeast</name>
    <name type="synonym">Issatchenkia orientalis</name>
    <dbReference type="NCBI Taxonomy" id="4909"/>
    <lineage>
        <taxon>Eukaryota</taxon>
        <taxon>Fungi</taxon>
        <taxon>Dikarya</taxon>
        <taxon>Ascomycota</taxon>
        <taxon>Saccharomycotina</taxon>
        <taxon>Pichiomycetes</taxon>
        <taxon>Pichiales</taxon>
        <taxon>Pichiaceae</taxon>
        <taxon>Pichia</taxon>
    </lineage>
</organism>
<reference evidence="4" key="2">
    <citation type="submission" date="2014-08" db="EMBL/GenBank/DDBJ databases">
        <title>Exploiting Issatchenkia orientalis SD108 for Succinic Acid Production.</title>
        <authorList>
            <person name="Xiao H."/>
            <person name="Shao Z."/>
            <person name="Jiang Y."/>
            <person name="Dole S."/>
            <person name="Zhao H."/>
        </authorList>
    </citation>
    <scope>NUCLEOTIDE SEQUENCE [LARGE SCALE GENOMIC DNA]</scope>
    <source>
        <strain evidence="4">SD108</strain>
    </source>
</reference>
<evidence type="ECO:0000313" key="5">
    <source>
        <dbReference type="Proteomes" id="UP000029867"/>
    </source>
</evidence>
<dbReference type="AlphaFoldDB" id="A0A099NV43"/>
<accession>A0A099NV43</accession>
<keyword evidence="6" id="KW-1185">Reference proteome</keyword>
<keyword evidence="2" id="KW-0812">Transmembrane</keyword>
<keyword evidence="2" id="KW-0472">Membrane</keyword>
<name>A0A099NV43_PICKU</name>
<dbReference type="GeneID" id="40385586"/>
<dbReference type="EMBL" id="CP028776">
    <property type="protein sequence ID" value="AWU77757.1"/>
    <property type="molecule type" value="Genomic_DNA"/>
</dbReference>
<dbReference type="eggNOG" id="ENOG502RXX6">
    <property type="taxonomic scope" value="Eukaryota"/>
</dbReference>